<organism evidence="1">
    <name type="scientific">Rhizophora mucronata</name>
    <name type="common">Asiatic mangrove</name>
    <dbReference type="NCBI Taxonomy" id="61149"/>
    <lineage>
        <taxon>Eukaryota</taxon>
        <taxon>Viridiplantae</taxon>
        <taxon>Streptophyta</taxon>
        <taxon>Embryophyta</taxon>
        <taxon>Tracheophyta</taxon>
        <taxon>Spermatophyta</taxon>
        <taxon>Magnoliopsida</taxon>
        <taxon>eudicotyledons</taxon>
        <taxon>Gunneridae</taxon>
        <taxon>Pentapetalae</taxon>
        <taxon>rosids</taxon>
        <taxon>fabids</taxon>
        <taxon>Malpighiales</taxon>
        <taxon>Rhizophoraceae</taxon>
        <taxon>Rhizophora</taxon>
    </lineage>
</organism>
<sequence length="12" mass="1427">MAFWLCMVELLA</sequence>
<protein>
    <submittedName>
        <fullName evidence="1">Uncharacterized protein</fullName>
    </submittedName>
</protein>
<evidence type="ECO:0000313" key="1">
    <source>
        <dbReference type="EMBL" id="MBX40441.1"/>
    </source>
</evidence>
<name>A0A2P2ND81_RHIMU</name>
<dbReference type="EMBL" id="GGEC01059957">
    <property type="protein sequence ID" value="MBX40441.1"/>
    <property type="molecule type" value="Transcribed_RNA"/>
</dbReference>
<accession>A0A2P2ND81</accession>
<proteinExistence type="predicted"/>
<reference evidence="1" key="1">
    <citation type="submission" date="2018-02" db="EMBL/GenBank/DDBJ databases">
        <title>Rhizophora mucronata_Transcriptome.</title>
        <authorList>
            <person name="Meera S.P."/>
            <person name="Sreeshan A."/>
            <person name="Augustine A."/>
        </authorList>
    </citation>
    <scope>NUCLEOTIDE SEQUENCE</scope>
    <source>
        <tissue evidence="1">Leaf</tissue>
    </source>
</reference>